<keyword evidence="14" id="KW-1185">Reference proteome</keyword>
<evidence type="ECO:0000256" key="6">
    <source>
        <dbReference type="SAM" id="Phobius"/>
    </source>
</evidence>
<reference evidence="9 15" key="3">
    <citation type="journal article" date="2005" name="Proc. Natl. Acad. Sci. U.S.A.">
        <title>Evolutionary conservation and diversification of Rh family genes and proteins.</title>
        <authorList>
            <person name="Huang C.H."/>
            <person name="Peng J."/>
        </authorList>
    </citation>
    <scope>NUCLEOTIDE SEQUENCE</scope>
</reference>
<dbReference type="RefSeq" id="NP_001039257.1">
    <property type="nucleotide sequence ID" value="NM_001045792.1"/>
</dbReference>
<dbReference type="InterPro" id="IPR024041">
    <property type="entry name" value="NH4_transpt_AmtB-like_dom"/>
</dbReference>
<dbReference type="PANTHER" id="PTHR11730:SF48">
    <property type="entry name" value="AMMONIUM TRANSPORTER AMTB-LIKE DOMAIN-CONTAINING PROTEIN"/>
    <property type="match status" value="1"/>
</dbReference>
<evidence type="ECO:0000256" key="1">
    <source>
        <dbReference type="ARBA" id="ARBA00004141"/>
    </source>
</evidence>
<dbReference type="PRINTS" id="PR00342">
    <property type="entry name" value="RHESUSRHD"/>
</dbReference>
<dbReference type="SUPFAM" id="SSF111352">
    <property type="entry name" value="Ammonium transporter"/>
    <property type="match status" value="1"/>
</dbReference>
<gene>
    <name evidence="12 15 16" type="primary">rhagl</name>
    <name evidence="15" type="synonym">cd241</name>
    <name evidence="8" type="synonym">LOC734123</name>
    <name evidence="15" type="synonym">rh2</name>
    <name evidence="15" type="synonym">rh50</name>
    <name evidence="15" type="synonym">rh50a</name>
    <name evidence="15" type="synonym">rh50gp</name>
    <name evidence="15" type="synonym">rhag</name>
    <name evidence="15" type="synonym">slc42a1</name>
    <name evidence="11" type="ORF">XENTR_v90030973mg</name>
</gene>
<dbReference type="Ensembl" id="ENSXETT00000026333">
    <property type="protein sequence ID" value="ENSXETP00000026333"/>
    <property type="gene ID" value="ENSXETG00000012058"/>
</dbReference>
<reference evidence="8" key="5">
    <citation type="submission" date="2008-11" db="EMBL/GenBank/DDBJ databases">
        <authorList>
            <consortium name="NIH - Xenopus Gene Collection (XGC) project"/>
        </authorList>
    </citation>
    <scope>NUCLEOTIDE SEQUENCE [LARGE SCALE MRNA]</scope>
    <source>
        <tissue evidence="8">Neurula</tissue>
    </source>
</reference>
<dbReference type="STRING" id="8364.ENSXETP00000034086"/>
<dbReference type="OrthoDB" id="534912at2759"/>
<evidence type="ECO:0000256" key="5">
    <source>
        <dbReference type="ARBA" id="ARBA00023136"/>
    </source>
</evidence>
<comment type="subcellular location">
    <subcellularLocation>
        <location evidence="1">Membrane</location>
        <topology evidence="1">Multi-pass membrane protein</topology>
    </subcellularLocation>
</comment>
<dbReference type="Proteomes" id="UP000008143">
    <property type="component" value="Chromosome 10"/>
</dbReference>
<reference evidence="9" key="2">
    <citation type="submission" date="2004-12" db="EMBL/GenBank/DDBJ databases">
        <title>Identification of a precursor Rh gene (Rhp) in frog.</title>
        <authorList>
            <person name="Chen Y."/>
            <person name="Peng J."/>
            <person name="Huang C.-H."/>
        </authorList>
    </citation>
    <scope>NUCLEOTIDE SEQUENCE</scope>
</reference>
<feature type="transmembrane region" description="Helical" evidence="6">
    <location>
        <begin position="12"/>
        <end position="34"/>
    </location>
</feature>
<sequence length="473" mass="51452">MSIVFNPSVRCQLPVLLLLLQGILIGLFAVFLSYDELSSATSLANITVANTHDLDTYFPLFKDVQLMLFVGLGLLLSFLKLYGFGAMALNLVIANFSIQWAVLVQGFFYHYRDGKIHFGLENVMHAEFAAVTALISAGAILGRSSPVQLLLMSMLEIPLFVLNDWLINYYFHIIDIGGTVAIHVFSCYFGLGVSRILYRPGLRAGHSKNITTSTTDLLSLLGSIILWIFWPSFNSVLAKSAEARHRAVLNTFLALSFSTLTTFAVSSLMDKRGRINLVHLQNSILAGGVAVGASADMMITPAGASGLGCIAAFSCILGFQYISPFLERKLKVQDQCGIHNLHGLPAIFGTLGSILAILLDRVDTGGHNLHTGFTPDISIGKESLILDEVEVNGAWNATDQALNQAAALGVTFGVSLLGGYITGLLIKPPCLVHPSDEMCFDDQPYFQIPIDSEEKWSLNPKAQRELLVPLKQV</sequence>
<evidence type="ECO:0000313" key="16">
    <source>
        <dbReference type="Xenbase" id="XB-GENE-5797751"/>
    </source>
</evidence>
<dbReference type="EMBL" id="BC171283">
    <property type="protein sequence ID" value="AAI71283.1"/>
    <property type="molecule type" value="mRNA"/>
</dbReference>
<feature type="transmembrane region" description="Helical" evidence="6">
    <location>
        <begin position="210"/>
        <end position="230"/>
    </location>
</feature>
<dbReference type="GO" id="GO:0005886">
    <property type="term" value="C:plasma membrane"/>
    <property type="evidence" value="ECO:0000318"/>
    <property type="project" value="GO_Central"/>
</dbReference>
<dbReference type="Pfam" id="PF00909">
    <property type="entry name" value="Ammonium_transp"/>
    <property type="match status" value="1"/>
</dbReference>
<dbReference type="InterPro" id="IPR002229">
    <property type="entry name" value="RhesusRHD"/>
</dbReference>
<reference evidence="11 12" key="7">
    <citation type="journal article" date="2010" name="Science">
        <title>The genome of the Western clawed frog Xenopus tropicalis.</title>
        <authorList>
            <person name="Hellsten U."/>
            <person name="Harland R.M."/>
            <person name="Gilchrist M.J."/>
            <person name="Hendrix D."/>
            <person name="Jurka J."/>
            <person name="Kapitonov V."/>
            <person name="Ovcharenko I."/>
            <person name="Putnam N.H."/>
            <person name="Shu S."/>
            <person name="Taher L."/>
            <person name="Blitz I.L."/>
            <person name="Blumberg B."/>
            <person name="Dichmann D.S."/>
            <person name="Dubchak I."/>
            <person name="Amaya E."/>
            <person name="Detter J.C."/>
            <person name="Fletcher R."/>
            <person name="Gerhard D.S."/>
            <person name="Goodstein D."/>
            <person name="Graves T."/>
            <person name="Grigoriev I.V."/>
            <person name="Grimwood J."/>
            <person name="Kawashima T."/>
            <person name="Lindquist E."/>
            <person name="Lucas S.M."/>
            <person name="Mead P.E."/>
            <person name="Mitros T."/>
            <person name="Ogino H."/>
            <person name="Ohta Y."/>
            <person name="Poliakov A.V."/>
            <person name="Pollet N."/>
            <person name="Robert J."/>
            <person name="Salamov A."/>
            <person name="Sater A.K."/>
            <person name="Schmutz J."/>
            <person name="Terry A."/>
            <person name="Vize P.D."/>
            <person name="Warren W.C."/>
            <person name="Wells D."/>
            <person name="Wills A."/>
            <person name="Wilson R.K."/>
            <person name="Zimmerman L.B."/>
            <person name="Zorn A.M."/>
            <person name="Grainger R."/>
            <person name="Grammer T."/>
            <person name="Khokha M.K."/>
            <person name="Richardson P.M."/>
            <person name="Rokhsar D.S."/>
        </authorList>
    </citation>
    <scope>NUCLEOTIDE SEQUENCE [LARGE SCALE GENOMIC DNA]</scope>
    <source>
        <strain evidence="11 12">Nigerian</strain>
    </source>
</reference>
<dbReference type="eggNOG" id="KOG3796">
    <property type="taxonomic scope" value="Eukaryota"/>
</dbReference>
<reference evidence="10" key="4">
    <citation type="submission" date="2005-04" db="EMBL/GenBank/DDBJ databases">
        <title>Identification of a novel Rh glycoprotein homolog expressed in gut.</title>
        <authorList>
            <person name="Chen Y."/>
            <person name="Huang C.-H."/>
        </authorList>
    </citation>
    <scope>NUCLEOTIDE SEQUENCE</scope>
    <source>
        <tissue evidence="10">Gut</tissue>
    </source>
</reference>
<evidence type="ECO:0000313" key="10">
    <source>
        <dbReference type="EMBL" id="AAY81949.1"/>
    </source>
</evidence>
<reference evidence="15" key="10">
    <citation type="submission" date="2025-04" db="UniProtKB">
        <authorList>
            <consortium name="RefSeq"/>
        </authorList>
    </citation>
    <scope>IDENTIFICATION</scope>
</reference>
<feature type="transmembrane region" description="Helical" evidence="6">
    <location>
        <begin position="176"/>
        <end position="198"/>
    </location>
</feature>
<dbReference type="InterPro" id="IPR029020">
    <property type="entry name" value="Ammonium/urea_transptr"/>
</dbReference>
<keyword evidence="5 6" id="KW-0472">Membrane</keyword>
<accession>F7BVH9</accession>
<dbReference type="EMBL" id="KV461110">
    <property type="protein sequence ID" value="OCA14870.1"/>
    <property type="molecule type" value="Genomic_DNA"/>
</dbReference>
<reference evidence="11" key="8">
    <citation type="submission" date="2016-05" db="EMBL/GenBank/DDBJ databases">
        <title>WGS assembly of Xenopus tropicalis.</title>
        <authorList>
            <person name="Sessions A."/>
            <person name="Jenkins J."/>
            <person name="Mitros T."/>
            <person name="Lyons J.T."/>
            <person name="Dichmann D.S."/>
            <person name="Robert J."/>
            <person name="Harland R.M."/>
            <person name="Rokhsar D.S."/>
        </authorList>
    </citation>
    <scope>NUCLEOTIDE SEQUENCE</scope>
    <source>
        <strain evidence="11">Nigerian</strain>
    </source>
</reference>
<accession>Q3BBY0</accession>
<evidence type="ECO:0000313" key="15">
    <source>
        <dbReference type="RefSeq" id="NP_001039257.1"/>
    </source>
</evidence>
<dbReference type="Ensembl" id="ENSXETT00000117303">
    <property type="protein sequence ID" value="ENSXETP00000110551"/>
    <property type="gene ID" value="ENSXETG00000012058"/>
</dbReference>
<feature type="transmembrane region" description="Helical" evidence="6">
    <location>
        <begin position="305"/>
        <end position="326"/>
    </location>
</feature>
<dbReference type="OMA" id="GPSMYQI"/>
<dbReference type="Gene3D" id="1.10.3430.10">
    <property type="entry name" value="Ammonium transporter AmtB like domains"/>
    <property type="match status" value="1"/>
</dbReference>
<reference evidence="15" key="1">
    <citation type="journal article" date="2002" name="Dev. Dyn.">
        <title>Genetic and genomic tools for Xenopus research: The NIH Xenopus initiative.</title>
        <authorList>
            <person name="Klein S.L."/>
            <person name="Strausberg R.L."/>
            <person name="Wagner L."/>
            <person name="Pontius J."/>
            <person name="Clifton S.W."/>
            <person name="Richardson P."/>
        </authorList>
    </citation>
    <scope>NUCLEOTIDE SEQUENCE</scope>
</reference>
<feature type="transmembrane region" description="Helical" evidence="6">
    <location>
        <begin position="250"/>
        <end position="268"/>
    </location>
</feature>
<reference evidence="11" key="6">
    <citation type="submission" date="2009-11" db="EMBL/GenBank/DDBJ databases">
        <authorList>
            <consortium name="US DOE Joint Genome Institute (JGI-PGF)"/>
            <person name="Ottilar R."/>
            <person name="Schmutz J."/>
            <person name="Salamov A."/>
            <person name="Cheng J.F."/>
            <person name="Lucas S."/>
            <person name="Pitluck S."/>
            <person name="Gundlach H."/>
            <person name="Guo Y."/>
            <person name="Haberer G."/>
            <person name="Nasrallah J."/>
            <person name="Mayer K.F.X."/>
            <person name="van de Peer Y."/>
            <person name="Weigel D."/>
            <person name="Grigoriev I.V."/>
        </authorList>
    </citation>
    <scope>NUCLEOTIDE SEQUENCE</scope>
    <source>
        <strain evidence="11">Nigerian</strain>
    </source>
</reference>
<dbReference type="KEGG" id="xtr:734123"/>
<feature type="transmembrane region" description="Helical" evidence="6">
    <location>
        <begin position="123"/>
        <end position="142"/>
    </location>
</feature>
<feature type="transmembrane region" description="Helical" evidence="6">
    <location>
        <begin position="89"/>
        <end position="111"/>
    </location>
</feature>
<dbReference type="GO" id="GO:0072488">
    <property type="term" value="P:ammonium transmembrane transport"/>
    <property type="evidence" value="ECO:0000318"/>
    <property type="project" value="GO_Central"/>
</dbReference>
<feature type="transmembrane region" description="Helical" evidence="6">
    <location>
        <begin position="149"/>
        <end position="170"/>
    </location>
</feature>
<dbReference type="HOGENOM" id="CLU_021386_1_0_1"/>
<dbReference type="Bgee" id="ENSXETG00000012058">
    <property type="expression patterns" value="Expressed in mesonephros and 2 other cell types or tissues"/>
</dbReference>
<evidence type="ECO:0000313" key="11">
    <source>
        <dbReference type="EMBL" id="OCA14870.1"/>
    </source>
</evidence>
<proteinExistence type="evidence at transcript level"/>
<dbReference type="AlphaFoldDB" id="Q3BBY0"/>
<protein>
    <submittedName>
        <fullName evidence="9 12 15">Rh</fullName>
    </submittedName>
    <submittedName>
        <fullName evidence="8">Rh-like glycoprotein</fullName>
    </submittedName>
</protein>
<dbReference type="FunFam" id="1.10.3430.10:FF:000031">
    <property type="entry name" value="Rh"/>
    <property type="match status" value="1"/>
</dbReference>
<dbReference type="GO" id="GO:0008519">
    <property type="term" value="F:ammonium channel activity"/>
    <property type="evidence" value="ECO:0000318"/>
    <property type="project" value="GO_Central"/>
</dbReference>
<dbReference type="EMBL" id="AY865611">
    <property type="protein sequence ID" value="AAY41904.1"/>
    <property type="molecule type" value="mRNA"/>
</dbReference>
<dbReference type="CTD" id="734123"/>
<keyword evidence="3 6" id="KW-0812">Transmembrane</keyword>
<name>Q3BBY0_XENTR</name>
<dbReference type="Xenbase" id="XB-GENE-5797751">
    <property type="gene designation" value="rhagl"/>
</dbReference>
<feature type="transmembrane region" description="Helical" evidence="6">
    <location>
        <begin position="405"/>
        <end position="426"/>
    </location>
</feature>
<evidence type="ECO:0000313" key="8">
    <source>
        <dbReference type="EMBL" id="AAI71283.1"/>
    </source>
</evidence>
<evidence type="ECO:0000313" key="9">
    <source>
        <dbReference type="EMBL" id="AAY41904.1"/>
    </source>
</evidence>
<dbReference type="PANTHER" id="PTHR11730">
    <property type="entry name" value="AMMONIUM TRANSPORTER"/>
    <property type="match status" value="1"/>
</dbReference>
<dbReference type="PaxDb" id="8364-ENSXETP00000026333"/>
<keyword evidence="4 6" id="KW-1133">Transmembrane helix</keyword>
<evidence type="ECO:0000313" key="13">
    <source>
        <dbReference type="Ensembl" id="ENSXETP00000110551"/>
    </source>
</evidence>
<reference evidence="13" key="9">
    <citation type="submission" date="2021-03" db="UniProtKB">
        <authorList>
            <consortium name="Ensembl"/>
        </authorList>
    </citation>
    <scope>IDENTIFICATION</scope>
</reference>
<dbReference type="EMBL" id="BC171285">
    <property type="protein sequence ID" value="AAI71285.1"/>
    <property type="molecule type" value="mRNA"/>
</dbReference>
<evidence type="ECO:0000256" key="2">
    <source>
        <dbReference type="ARBA" id="ARBA00011036"/>
    </source>
</evidence>
<evidence type="ECO:0000259" key="7">
    <source>
        <dbReference type="Pfam" id="PF00909"/>
    </source>
</evidence>
<feature type="transmembrane region" description="Helical" evidence="6">
    <location>
        <begin position="280"/>
        <end position="299"/>
    </location>
</feature>
<feature type="transmembrane region" description="Helical" evidence="6">
    <location>
        <begin position="64"/>
        <end position="82"/>
    </location>
</feature>
<dbReference type="EMBL" id="DQ013061">
    <property type="protein sequence ID" value="AAY81949.1"/>
    <property type="molecule type" value="mRNA"/>
</dbReference>
<evidence type="ECO:0000256" key="3">
    <source>
        <dbReference type="ARBA" id="ARBA00022692"/>
    </source>
</evidence>
<dbReference type="GO" id="GO:0097272">
    <property type="term" value="P:ammonium homeostasis"/>
    <property type="evidence" value="ECO:0000318"/>
    <property type="project" value="GO_Central"/>
</dbReference>
<feature type="domain" description="Ammonium transporter AmtB-like" evidence="7">
    <location>
        <begin position="27"/>
        <end position="439"/>
    </location>
</feature>
<comment type="similarity">
    <text evidence="2">Belongs to the ammonium transporter (TC 2.A.49) family. Rh subfamily.</text>
</comment>
<dbReference type="GeneTree" id="ENSGT00950000182844"/>
<dbReference type="GeneID" id="734123"/>
<evidence type="ECO:0000313" key="12">
    <source>
        <dbReference type="Ensembl" id="ENSXETP00000026333"/>
    </source>
</evidence>
<evidence type="ECO:0000313" key="14">
    <source>
        <dbReference type="Proteomes" id="UP000008143"/>
    </source>
</evidence>
<feature type="transmembrane region" description="Helical" evidence="6">
    <location>
        <begin position="338"/>
        <end position="359"/>
    </location>
</feature>
<evidence type="ECO:0000256" key="4">
    <source>
        <dbReference type="ARBA" id="ARBA00022989"/>
    </source>
</evidence>
<dbReference type="AGR" id="Xenbase:XB-GENE-5797751"/>
<organism evidence="9">
    <name type="scientific">Xenopus tropicalis</name>
    <name type="common">Western clawed frog</name>
    <name type="synonym">Silurana tropicalis</name>
    <dbReference type="NCBI Taxonomy" id="8364"/>
    <lineage>
        <taxon>Eukaryota</taxon>
        <taxon>Metazoa</taxon>
        <taxon>Chordata</taxon>
        <taxon>Craniata</taxon>
        <taxon>Vertebrata</taxon>
        <taxon>Euteleostomi</taxon>
        <taxon>Amphibia</taxon>
        <taxon>Batrachia</taxon>
        <taxon>Anura</taxon>
        <taxon>Pipoidea</taxon>
        <taxon>Pipidae</taxon>
        <taxon>Xenopodinae</taxon>
        <taxon>Xenopus</taxon>
        <taxon>Silurana</taxon>
    </lineage>
</organism>